<reference evidence="2 3" key="1">
    <citation type="submission" date="2014-11" db="EMBL/GenBank/DDBJ databases">
        <authorList>
            <person name="Urmite Genomes Urmite Genomes"/>
        </authorList>
    </citation>
    <scope>NUCLEOTIDE SEQUENCE [LARGE SCALE GENOMIC DNA]</scope>
    <source>
        <strain evidence="2 3">Oc5</strain>
    </source>
</reference>
<dbReference type="Proteomes" id="UP000040453">
    <property type="component" value="Unassembled WGS sequence"/>
</dbReference>
<organism evidence="2 3">
    <name type="scientific">Oceanobacillus oncorhynchi</name>
    <dbReference type="NCBI Taxonomy" id="545501"/>
    <lineage>
        <taxon>Bacteria</taxon>
        <taxon>Bacillati</taxon>
        <taxon>Bacillota</taxon>
        <taxon>Bacilli</taxon>
        <taxon>Bacillales</taxon>
        <taxon>Bacillaceae</taxon>
        <taxon>Oceanobacillus</taxon>
    </lineage>
</organism>
<keyword evidence="1" id="KW-0812">Transmembrane</keyword>
<feature type="transmembrane region" description="Helical" evidence="1">
    <location>
        <begin position="186"/>
        <end position="205"/>
    </location>
</feature>
<name>A0A0A1MAM2_9BACI</name>
<sequence>MKLFGKLVNFEFRRFLPIYIMLLAAVFLLQAAGVLYYAFMVKSEITESVMKLGIPKEQFLQDNGYVSIGNILSSFLFTLPIVIAAVTIFIYVLFIWYRDWLGKNTFIYRLLMLPVKRIQLFFSKLAAILIFVFGLIAYQVAVLPALQVILKLIIPVDYRLDLTIQGMIRSFYYLKFLLPEKFIDFVINYGFGTAFVIILFTMILIERSYRFKGVFMAVFYGIGALILVFSPYILQIIVKGYFYETELLWMQFAIAIILSAVSVFFSNHLLNRKIRV</sequence>
<dbReference type="OrthoDB" id="1751619at2"/>
<dbReference type="EMBL" id="CDGG01000001">
    <property type="protein sequence ID" value="CEI82385.1"/>
    <property type="molecule type" value="Genomic_DNA"/>
</dbReference>
<keyword evidence="1" id="KW-0472">Membrane</keyword>
<evidence type="ECO:0000256" key="1">
    <source>
        <dbReference type="SAM" id="Phobius"/>
    </source>
</evidence>
<keyword evidence="3" id="KW-1185">Reference proteome</keyword>
<feature type="transmembrane region" description="Helical" evidence="1">
    <location>
        <begin position="16"/>
        <end position="39"/>
    </location>
</feature>
<protein>
    <recommendedName>
        <fullName evidence="4">ABC-2 family transporter protein</fullName>
    </recommendedName>
</protein>
<gene>
    <name evidence="2" type="ORF">BN997_02249</name>
</gene>
<feature type="transmembrane region" description="Helical" evidence="1">
    <location>
        <begin position="248"/>
        <end position="270"/>
    </location>
</feature>
<proteinExistence type="predicted"/>
<keyword evidence="1" id="KW-1133">Transmembrane helix</keyword>
<feature type="transmembrane region" description="Helical" evidence="1">
    <location>
        <begin position="217"/>
        <end position="242"/>
    </location>
</feature>
<evidence type="ECO:0008006" key="4">
    <source>
        <dbReference type="Google" id="ProtNLM"/>
    </source>
</evidence>
<feature type="transmembrane region" description="Helical" evidence="1">
    <location>
        <begin position="118"/>
        <end position="141"/>
    </location>
</feature>
<dbReference type="RefSeq" id="WP_042532174.1">
    <property type="nucleotide sequence ID" value="NZ_CDGG01000001.1"/>
</dbReference>
<evidence type="ECO:0000313" key="2">
    <source>
        <dbReference type="EMBL" id="CEI82385.1"/>
    </source>
</evidence>
<feature type="transmembrane region" description="Helical" evidence="1">
    <location>
        <begin position="75"/>
        <end position="97"/>
    </location>
</feature>
<evidence type="ECO:0000313" key="3">
    <source>
        <dbReference type="Proteomes" id="UP000040453"/>
    </source>
</evidence>
<dbReference type="STRING" id="545501.BN997_02249"/>
<dbReference type="AlphaFoldDB" id="A0A0A1MAM2"/>
<accession>A0A0A1MAM2</accession>